<keyword evidence="5" id="KW-0539">Nucleus</keyword>
<dbReference type="Pfam" id="PF00400">
    <property type="entry name" value="WD40"/>
    <property type="match status" value="2"/>
</dbReference>
<gene>
    <name evidence="9" type="primary">Utp18</name>
    <name evidence="9" type="ORF">E2C01_031889</name>
</gene>
<dbReference type="InterPro" id="IPR015943">
    <property type="entry name" value="WD40/YVTN_repeat-like_dom_sf"/>
</dbReference>
<evidence type="ECO:0000256" key="4">
    <source>
        <dbReference type="ARBA" id="ARBA00022737"/>
    </source>
</evidence>
<dbReference type="Proteomes" id="UP000324222">
    <property type="component" value="Unassembled WGS sequence"/>
</dbReference>
<dbReference type="OrthoDB" id="1935146at2759"/>
<dbReference type="SUPFAM" id="SSF50978">
    <property type="entry name" value="WD40 repeat-like"/>
    <property type="match status" value="1"/>
</dbReference>
<dbReference type="Gene3D" id="2.130.10.10">
    <property type="entry name" value="YVTN repeat-like/Quinoprotein amine dehydrogenase"/>
    <property type="match status" value="1"/>
</dbReference>
<dbReference type="GO" id="GO:0006364">
    <property type="term" value="P:rRNA processing"/>
    <property type="evidence" value="ECO:0007669"/>
    <property type="project" value="UniProtKB-KW"/>
</dbReference>
<dbReference type="SMART" id="SM00320">
    <property type="entry name" value="WD40"/>
    <property type="match status" value="4"/>
</dbReference>
<protein>
    <submittedName>
        <fullName evidence="9">U3 small nucleolar RNA-associated protein 18</fullName>
    </submittedName>
</protein>
<keyword evidence="10" id="KW-1185">Reference proteome</keyword>
<organism evidence="9 10">
    <name type="scientific">Portunus trituberculatus</name>
    <name type="common">Swimming crab</name>
    <name type="synonym">Neptunus trituberculatus</name>
    <dbReference type="NCBI Taxonomy" id="210409"/>
    <lineage>
        <taxon>Eukaryota</taxon>
        <taxon>Metazoa</taxon>
        <taxon>Ecdysozoa</taxon>
        <taxon>Arthropoda</taxon>
        <taxon>Crustacea</taxon>
        <taxon>Multicrustacea</taxon>
        <taxon>Malacostraca</taxon>
        <taxon>Eumalacostraca</taxon>
        <taxon>Eucarida</taxon>
        <taxon>Decapoda</taxon>
        <taxon>Pleocyemata</taxon>
        <taxon>Brachyura</taxon>
        <taxon>Eubrachyura</taxon>
        <taxon>Portunoidea</taxon>
        <taxon>Portunidae</taxon>
        <taxon>Portuninae</taxon>
        <taxon>Portunus</taxon>
    </lineage>
</organism>
<comment type="similarity">
    <text evidence="6">Belongs to the WD repeat UTP18 family.</text>
</comment>
<name>A0A5B7EZU6_PORTR</name>
<dbReference type="InterPro" id="IPR045161">
    <property type="entry name" value="Utp18"/>
</dbReference>
<dbReference type="EMBL" id="VSRR010004053">
    <property type="protein sequence ID" value="MPC38383.1"/>
    <property type="molecule type" value="Genomic_DNA"/>
</dbReference>
<dbReference type="InterPro" id="IPR036322">
    <property type="entry name" value="WD40_repeat_dom_sf"/>
</dbReference>
<keyword evidence="3 7" id="KW-0853">WD repeat</keyword>
<reference evidence="9 10" key="1">
    <citation type="submission" date="2019-05" db="EMBL/GenBank/DDBJ databases">
        <title>Another draft genome of Portunus trituberculatus and its Hox gene families provides insights of decapod evolution.</title>
        <authorList>
            <person name="Jeong J.-H."/>
            <person name="Song I."/>
            <person name="Kim S."/>
            <person name="Choi T."/>
            <person name="Kim D."/>
            <person name="Ryu S."/>
            <person name="Kim W."/>
        </authorList>
    </citation>
    <scope>NUCLEOTIDE SEQUENCE [LARGE SCALE GENOMIC DNA]</scope>
    <source>
        <tissue evidence="9">Muscle</tissue>
    </source>
</reference>
<evidence type="ECO:0000256" key="7">
    <source>
        <dbReference type="PROSITE-ProRule" id="PRU00221"/>
    </source>
</evidence>
<evidence type="ECO:0000256" key="8">
    <source>
        <dbReference type="SAM" id="MobiDB-lite"/>
    </source>
</evidence>
<comment type="caution">
    <text evidence="9">The sequence shown here is derived from an EMBL/GenBank/DDBJ whole genome shotgun (WGS) entry which is preliminary data.</text>
</comment>
<evidence type="ECO:0000256" key="1">
    <source>
        <dbReference type="ARBA" id="ARBA00004604"/>
    </source>
</evidence>
<keyword evidence="2" id="KW-0698">rRNA processing</keyword>
<dbReference type="PANTHER" id="PTHR18359">
    <property type="entry name" value="WD-REPEAT PROTEIN-RELATED"/>
    <property type="match status" value="1"/>
</dbReference>
<evidence type="ECO:0000256" key="3">
    <source>
        <dbReference type="ARBA" id="ARBA00022574"/>
    </source>
</evidence>
<evidence type="ECO:0000256" key="2">
    <source>
        <dbReference type="ARBA" id="ARBA00022552"/>
    </source>
</evidence>
<evidence type="ECO:0000313" key="10">
    <source>
        <dbReference type="Proteomes" id="UP000324222"/>
    </source>
</evidence>
<dbReference type="PROSITE" id="PS50082">
    <property type="entry name" value="WD_REPEATS_2"/>
    <property type="match status" value="1"/>
</dbReference>
<accession>A0A5B7EZU6</accession>
<dbReference type="AlphaFoldDB" id="A0A5B7EZU6"/>
<dbReference type="GO" id="GO:0034388">
    <property type="term" value="C:Pwp2p-containing subcomplex of 90S preribosome"/>
    <property type="evidence" value="ECO:0007669"/>
    <property type="project" value="TreeGrafter"/>
</dbReference>
<evidence type="ECO:0000313" key="9">
    <source>
        <dbReference type="EMBL" id="MPC38383.1"/>
    </source>
</evidence>
<feature type="region of interest" description="Disordered" evidence="8">
    <location>
        <begin position="1"/>
        <end position="22"/>
    </location>
</feature>
<evidence type="ECO:0000256" key="6">
    <source>
        <dbReference type="ARBA" id="ARBA00025767"/>
    </source>
</evidence>
<comment type="subcellular location">
    <subcellularLocation>
        <location evidence="1">Nucleus</location>
        <location evidence="1">Nucleolus</location>
    </subcellularLocation>
</comment>
<dbReference type="PANTHER" id="PTHR18359:SF0">
    <property type="entry name" value="U3 SMALL NUCLEOLAR RNA-ASSOCIATED PROTEIN 18 HOMOLOG"/>
    <property type="match status" value="1"/>
</dbReference>
<evidence type="ECO:0000256" key="5">
    <source>
        <dbReference type="ARBA" id="ARBA00023242"/>
    </source>
</evidence>
<proteinExistence type="inferred from homology"/>
<keyword evidence="4" id="KW-0677">Repeat</keyword>
<dbReference type="InterPro" id="IPR001680">
    <property type="entry name" value="WD40_rpt"/>
</dbReference>
<sequence length="266" mass="28579">MGATPKWAHLHQPAGEDEEEALLEKSTGDYLARGKSAKLDKKRLDFKKQVDLNHASRTEGAIIAATEFNPKYNMALVAGFSSTVVGAASLFKNVLVSPDGELLVFIGKNGQLHLFDADCLSLVDTLYASGDVTSAAFNSDGSRLYTHTIEGDVYIWDMHARACIHRYYDDGCIGGTSIAVSPNNQYLACGSSSGVVSVYDLANVMSSSPSPVKVLTRLRSSVSTLAFNSSSEILATVSNQVENAIKLIMSIISEHRDPGYCTSEVT</sequence>
<dbReference type="GO" id="GO:0032040">
    <property type="term" value="C:small-subunit processome"/>
    <property type="evidence" value="ECO:0007669"/>
    <property type="project" value="TreeGrafter"/>
</dbReference>
<feature type="repeat" description="WD" evidence="7">
    <location>
        <begin position="132"/>
        <end position="166"/>
    </location>
</feature>